<feature type="compositionally biased region" description="Low complexity" evidence="5">
    <location>
        <begin position="3511"/>
        <end position="3532"/>
    </location>
</feature>
<evidence type="ECO:0000256" key="3">
    <source>
        <dbReference type="ARBA" id="ARBA00022824"/>
    </source>
</evidence>
<keyword evidence="4" id="KW-0653">Protein transport</keyword>
<gene>
    <name evidence="8" type="ORF">FCC1311_015652</name>
</gene>
<feature type="compositionally biased region" description="Polar residues" evidence="5">
    <location>
        <begin position="2426"/>
        <end position="2443"/>
    </location>
</feature>
<comment type="subcellular location">
    <subcellularLocation>
        <location evidence="1">Endoplasmic reticulum</location>
    </subcellularLocation>
</comment>
<dbReference type="InterPro" id="IPR013244">
    <property type="entry name" value="Sec39_domain"/>
</dbReference>
<feature type="compositionally biased region" description="Low complexity" evidence="5">
    <location>
        <begin position="2992"/>
        <end position="3003"/>
    </location>
</feature>
<reference evidence="8 9" key="1">
    <citation type="submission" date="2017-12" db="EMBL/GenBank/DDBJ databases">
        <title>Sequencing, de novo assembly and annotation of complete genome of a new Thraustochytrid species, strain FCC1311.</title>
        <authorList>
            <person name="Sedici K."/>
            <person name="Godart F."/>
            <person name="Aiese Cigliano R."/>
            <person name="Sanseverino W."/>
            <person name="Barakat M."/>
            <person name="Ortet P."/>
            <person name="Marechal E."/>
            <person name="Cagnac O."/>
            <person name="Amato A."/>
        </authorList>
    </citation>
    <scope>NUCLEOTIDE SEQUENCE [LARGE SCALE GENOMIC DNA]</scope>
</reference>
<dbReference type="GO" id="GO:0015031">
    <property type="term" value="P:protein transport"/>
    <property type="evidence" value="ECO:0007669"/>
    <property type="project" value="UniProtKB-KW"/>
</dbReference>
<dbReference type="GO" id="GO:0070939">
    <property type="term" value="C:Dsl1/NZR complex"/>
    <property type="evidence" value="ECO:0007669"/>
    <property type="project" value="TreeGrafter"/>
</dbReference>
<feature type="compositionally biased region" description="Acidic residues" evidence="5">
    <location>
        <begin position="3547"/>
        <end position="3557"/>
    </location>
</feature>
<accession>A0A2R5G2U2</accession>
<evidence type="ECO:0000313" key="9">
    <source>
        <dbReference type="Proteomes" id="UP000241890"/>
    </source>
</evidence>
<feature type="compositionally biased region" description="Acidic residues" evidence="5">
    <location>
        <begin position="2678"/>
        <end position="2687"/>
    </location>
</feature>
<keyword evidence="9" id="KW-1185">Reference proteome</keyword>
<feature type="compositionally biased region" description="Polar residues" evidence="5">
    <location>
        <begin position="3405"/>
        <end position="3414"/>
    </location>
</feature>
<comment type="caution">
    <text evidence="8">The sequence shown here is derived from an EMBL/GenBank/DDBJ whole genome shotgun (WGS) entry which is preliminary data.</text>
</comment>
<feature type="compositionally biased region" description="Low complexity" evidence="5">
    <location>
        <begin position="3119"/>
        <end position="3139"/>
    </location>
</feature>
<feature type="compositionally biased region" description="Low complexity" evidence="5">
    <location>
        <begin position="3017"/>
        <end position="3028"/>
    </location>
</feature>
<dbReference type="GO" id="GO:0000149">
    <property type="term" value="F:SNARE binding"/>
    <property type="evidence" value="ECO:0007669"/>
    <property type="project" value="TreeGrafter"/>
</dbReference>
<dbReference type="Pfam" id="PF24520">
    <property type="entry name" value="ARM_KNTC1_1st"/>
    <property type="match status" value="1"/>
</dbReference>
<feature type="compositionally biased region" description="Basic and acidic residues" evidence="5">
    <location>
        <begin position="3140"/>
        <end position="3155"/>
    </location>
</feature>
<feature type="compositionally biased region" description="Acidic residues" evidence="5">
    <location>
        <begin position="2410"/>
        <end position="2422"/>
    </location>
</feature>
<keyword evidence="2" id="KW-0813">Transport</keyword>
<feature type="domain" description="Sec39" evidence="6">
    <location>
        <begin position="1065"/>
        <end position="1249"/>
    </location>
</feature>
<dbReference type="EMBL" id="BEYU01000012">
    <property type="protein sequence ID" value="GBG25347.1"/>
    <property type="molecule type" value="Genomic_DNA"/>
</dbReference>
<evidence type="ECO:0000259" key="7">
    <source>
        <dbReference type="Pfam" id="PF24520"/>
    </source>
</evidence>
<evidence type="ECO:0000256" key="4">
    <source>
        <dbReference type="ARBA" id="ARBA00022927"/>
    </source>
</evidence>
<evidence type="ECO:0000259" key="6">
    <source>
        <dbReference type="Pfam" id="PF08314"/>
    </source>
</evidence>
<dbReference type="Proteomes" id="UP000241890">
    <property type="component" value="Unassembled WGS sequence"/>
</dbReference>
<feature type="compositionally biased region" description="Low complexity" evidence="5">
    <location>
        <begin position="3391"/>
        <end position="3404"/>
    </location>
</feature>
<dbReference type="Pfam" id="PF08314">
    <property type="entry name" value="Sec39"/>
    <property type="match status" value="1"/>
</dbReference>
<protein>
    <submittedName>
        <fullName evidence="8">Neuroblastoma-amplified sequence</fullName>
    </submittedName>
</protein>
<dbReference type="InterPro" id="IPR055403">
    <property type="entry name" value="ARM_KNTC1_1st"/>
</dbReference>
<feature type="region of interest" description="Disordered" evidence="5">
    <location>
        <begin position="3221"/>
        <end position="3557"/>
    </location>
</feature>
<feature type="compositionally biased region" description="Acidic residues" evidence="5">
    <location>
        <begin position="2444"/>
        <end position="2460"/>
    </location>
</feature>
<feature type="compositionally biased region" description="Basic and acidic residues" evidence="5">
    <location>
        <begin position="2625"/>
        <end position="2635"/>
    </location>
</feature>
<dbReference type="InParanoid" id="A0A2R5G2U2"/>
<organism evidence="8 9">
    <name type="scientific">Hondaea fermentalgiana</name>
    <dbReference type="NCBI Taxonomy" id="2315210"/>
    <lineage>
        <taxon>Eukaryota</taxon>
        <taxon>Sar</taxon>
        <taxon>Stramenopiles</taxon>
        <taxon>Bigyra</taxon>
        <taxon>Labyrinthulomycetes</taxon>
        <taxon>Thraustochytrida</taxon>
        <taxon>Thraustochytriidae</taxon>
        <taxon>Hondaea</taxon>
    </lineage>
</organism>
<dbReference type="PANTHER" id="PTHR15922">
    <property type="entry name" value="NEUROBLASTOMA-AMPLIFIED SEQUENCE"/>
    <property type="match status" value="1"/>
</dbReference>
<dbReference type="SUPFAM" id="SSF82171">
    <property type="entry name" value="DPP6 N-terminal domain-like"/>
    <property type="match status" value="1"/>
</dbReference>
<feature type="compositionally biased region" description="Acidic residues" evidence="5">
    <location>
        <begin position="2939"/>
        <end position="2951"/>
    </location>
</feature>
<feature type="compositionally biased region" description="Acidic residues" evidence="5">
    <location>
        <begin position="2790"/>
        <end position="2802"/>
    </location>
</feature>
<feature type="compositionally biased region" description="Acidic residues" evidence="5">
    <location>
        <begin position="2718"/>
        <end position="2748"/>
    </location>
</feature>
<keyword evidence="3" id="KW-0256">Endoplasmic reticulum</keyword>
<feature type="region of interest" description="Disordered" evidence="5">
    <location>
        <begin position="2575"/>
        <end position="2812"/>
    </location>
</feature>
<feature type="compositionally biased region" description="Acidic residues" evidence="5">
    <location>
        <begin position="2830"/>
        <end position="2849"/>
    </location>
</feature>
<evidence type="ECO:0000256" key="2">
    <source>
        <dbReference type="ARBA" id="ARBA00022448"/>
    </source>
</evidence>
<evidence type="ECO:0000256" key="1">
    <source>
        <dbReference type="ARBA" id="ARBA00004240"/>
    </source>
</evidence>
<feature type="compositionally biased region" description="Polar residues" evidence="5">
    <location>
        <begin position="2338"/>
        <end position="2348"/>
    </location>
</feature>
<proteinExistence type="predicted"/>
<feature type="compositionally biased region" description="Basic and acidic residues" evidence="5">
    <location>
        <begin position="2919"/>
        <end position="2938"/>
    </location>
</feature>
<evidence type="ECO:0000256" key="5">
    <source>
        <dbReference type="SAM" id="MobiDB-lite"/>
    </source>
</evidence>
<dbReference type="OrthoDB" id="19988at2759"/>
<dbReference type="PANTHER" id="PTHR15922:SF2">
    <property type="entry name" value="NBAS SUBUNIT OF NRZ TETHERING COMPLEX"/>
    <property type="match status" value="1"/>
</dbReference>
<dbReference type="GO" id="GO:0006890">
    <property type="term" value="P:retrograde vesicle-mediated transport, Golgi to endoplasmic reticulum"/>
    <property type="evidence" value="ECO:0007669"/>
    <property type="project" value="InterPro"/>
</dbReference>
<sequence length="3557" mass="381240">MMSGQVGIQNAEGSHHEARSTAIYANADAELADESIGLWTQLVRFLLGSNDADQPQEPLRWRLAAAANGVCAVAKRGSSGVSVCFAAAGGHARVIDVQVDALSSVDECVWNREGDLLACCCHRSASLVVLRVDVATQSVPSAGQLVDLGPDRGLVATVHFRSSAELVVVSTTACILRVAVSGEPDVRPPPPAYFVSKPGEAASLSRTLRIAGGAVQRAALWRHAPAAEFFWSKGGDVLTLASDDRLYMIGLLDHEPYFERIRDLPVRAPGEAPPAMAVGFLTPLGTSRLVRRDRVVHMALSPNGRYLATLTRGGHLLVRYSGLEFNPRAPTDLGNAVVARTAPEDDAVLDAVWWDNDHLLITRKDASQASRAKLALVPLEDPLSGDSMLVSSVDSALSRPLSLSSSSSSDRASALAFALSCDKQWLSKGDQRPPNATIAVDGHFLLRHYRLSALVSRSPQELYEHHLARKDFAQAEELATTFALDLDLLAKARWEHAPVRSVEAIHELLGAVRDLDWVLDCCVNQLPHTEAATRALLAHGLERCANTDLSASQRDMENELGALKKRLDVFMSIRGDEGFDAVEFSIFRTRDLSRQAHEAAEDGEAMTVNLLVKAYPEVLGPVMLSVLSCFPETTSPMLYADLLPACADTSEGREIDEPAYYVLLSGESVPLYSGEGAPDLPAVLAWYQHRIVEIDQASGMLDLALELGQCALVRLDSCASDPAAQELFSLIDAARELNRLVYQAGLRDSIALEAWVRMDDYDRLCVALDGSRSATIVKAMSVRVLPWYRDLEPPSLIVWLGHIRRYLRARARGLDEPREMPAAGSASLEGLVYDMDEARDGIELCAEVIHQSRPLAVSEGGVDRRERLIPLPTALIETALACCYACPAPDAQSSFDKIFQSLPARQREMETRVPALAALQDRVEMLDTFLDVNAQLAPFHAAVPLQVFADSYQANETQEAEHLLESGLVQREEALLEHLMTGSSTHWFESDARSEFVASPDPTDLASVATGEGANARAERPVVDPGYRIALRVLRRAAATPDAGREHWDRALAAVWSLRRALPYLSRRFLARGCLLTLLRAGQFDVAHELIVDMDEAAGENAILLRDEMEDLVIEVSQEFFNSSADFGSDEMKKAQNVLKTLPFAASQRVQTEANLVQILDLLSNQLGTPMVPLQVRMFINSDAPEEIVDRVLNANPLLYKNDSKLLRLAYLMGLEGPDQSAAIRLRVVQAALAHDDIETARRLVDAMVEKAEVLLDSAAATATFSTDTSPTLSSQVARTAEVSAHACLALAESLIASTPLEGRKEALRALELASNGETSVQALRLVSRADGHDEDTSDQEKLPWKSVWLEAGIRTFRQMRRSCPAEWAVAELAHDPLTASIALGELLREDASRAGQVESCLDSLQEAMGETLEASSSKQSQVIYGALRGLAVRSASAGKVSATLCAAPSRLVQLVQAGVADCDVGLQGLAMRLCEDCKALADSHSLLRLLPNVNVSLFQKDPAYRKRALMDAARAFGHESVPYDGEEWQALSVLAESSGGATAWDLDAARVTGVVLSGSSIKDIETQLRKDTGVTRVLAEPLAARKVLRSLWHGIPGKQMDQLALVENLMLRSFDEADHEGDNGETATCKQRLKDRRNFYKRLEKLSSTQLDVKRLVGAPLDATGTLDRDSALEEITFIMNKKNVKRVAKLMSTSVECEPPLRPSEIVLHYCSHLLGLLKKEEGDDVRDSGGILTEVSAPAARAGRQTYKSSCADLVKILVPGDAAVLARLCASRGGRRDLLDLDLREKIVDDCAASMEESFTRKGPSDDAEEIRAALGEARGFLSTLRFLTETLDLDRQPSVTFVNDLEQSDLHDAYILTAFQNAVLSGAFSSDVLVRACGHLGKSPVSMFEEITSRVLDGSSEHDAMDYIPALVSFTSYLVAFEEETSTFGERATGDAMLSLLRNFAATAKSEEIRINLLKLLSIAGLDQAGDQALLQNLKALRAVQEIWPEHDISIEQVKGTEQRLDLISSLGTPVGLSERRHLERLLLEWDELTDCELVLADEIRSCDLHARNLAHGLVSSYLDSTDFGKLDCANEVSRYAPVWDGLAHAAAREGDDPALLHSVRYNAGSAVLMTEATEMHIFEKTRDVKFGLYSAYANVRSAAKAILMEDERDFIIEPTTAFLILASCALPSLSDPILDPVLHHALAAAAYTQGKSAPPFTWSPTYLALALCFRDEYTRAGDLALVFGCVPKVLRTGSAWHMAVRQVIMQASLSDTQEGGWELAAEFASAVQARFNETCCVDRSQESKFSVSAFRGAKVTEIGRSSTGDQADEDDWNNSWDEENDGAVDTSPAANDSGGKTNNAEDEFTSERLATAALEPPSVAPGGWSDEEMDIDVDAEADETAPDSRPHVSDVAPDVGEGVAWEEDDSLEDGDGIQEGLQNSSIDLNTKPQSSENGWEDMGADDLSLDEELAGDISQDKDREVVEGADVSQTNKQEEDQWSSGWPEEELEDANALEANDAAQATKGAEPVSQVVAANGAREASGDDYATTRSSSCGLGPGEVKGEEMTAGWREGVLDRLTDSLQGTLNAAAAKQDRALGNESFSENSRSDGTASGWQDDDGELDEARIDGMTAEDVVDVHDDEKPKEVVTAGGGVTSKDNVRGTTEQSGWDDADDSLGEAHSEGNTTQNDDIDNDEMQDDRETASVMADQNNIGSAIDKVEQSGWNDSDNGLDDAQIDETTAEDVVDEDNDEEVDEDDAAADGLAGQDDREDVVEQSGWNDADDGLDEALDEAHIDGTTADDVVDEDDDEEDVVEQSGWNDADDGLDEVLDEALDEAHVDDTTAEDVADEEHDEMVDEDDAAAGVLAQGGDREDAAERTGWNDADDGLDEALDEAYLDGTTVDDVNNEDDRVQDTTSGWQDDDGDIGAADLEDKGDGESAAEHIAWHDADGGLDDALESEEQDQAASVEASEGNNITTDNGPDHGMFESTFNENKESHQRRAPSSAEEATEQSTSGWQTEDLDMDAPDSSGLASSSGEGAAQDEDGACSGPVQEEGVDAREDAARGRDEENGSVRNFGLSSVAEGGNETAGAPGEDSGWMQDGEIGMSEWEDEPIEDAAGAKTTESGIRQDASSETSAAARRSADAGGAMAEHARLHSDEGGEHVEATNRMPPSEDAIEEEGFSGVYGEATSGVRILAPLAYAMDGAESHLTDASGSTIGNLARALEHMDLGADNQSESSPRAFIGGDVDAAERGASAHVEELAGEETGGEAPPVVDAESQSMSEAAEETSEQRSSLTQPDTVEEGDGERAREGSDSRSPTNSTEDETLALDASQSAGVDALAEPHTTPAAGERADSGSSNPPRSAWGTPRSGALGSPTPAPRAGGSTGEVTATDAPFDRGPESGAGETSAGGSSPKLTTVRSSGSDAWGLQDDLDLDLDEGPPGPDEGDHHDNDVGMNIDNNDGNADAPWPVPPTEENTDAQAVRSRARRTRSGQAPFDTAPARTAATLDAGPSAAEEDPGDGAASGAASGAAAALAGVDPPAQSAGDVAPGGLDSGWDIDDDLDLDL</sequence>
<feature type="compositionally biased region" description="Basic and acidic residues" evidence="5">
    <location>
        <begin position="3045"/>
        <end position="3060"/>
    </location>
</feature>
<feature type="domain" description="KNTC1 first ARM-repeats" evidence="7">
    <location>
        <begin position="467"/>
        <end position="604"/>
    </location>
</feature>
<name>A0A2R5G2U2_9STRA</name>
<feature type="compositionally biased region" description="Acidic residues" evidence="5">
    <location>
        <begin position="2769"/>
        <end position="2778"/>
    </location>
</feature>
<feature type="region of interest" description="Disordered" evidence="5">
    <location>
        <begin position="2309"/>
        <end position="2350"/>
    </location>
</feature>
<feature type="region of interest" description="Disordered" evidence="5">
    <location>
        <begin position="2387"/>
        <end position="2557"/>
    </location>
</feature>
<feature type="compositionally biased region" description="Acidic residues" evidence="5">
    <location>
        <begin position="2316"/>
        <end position="2332"/>
    </location>
</feature>
<feature type="compositionally biased region" description="Acidic residues" evidence="5">
    <location>
        <begin position="2871"/>
        <end position="2884"/>
    </location>
</feature>
<feature type="compositionally biased region" description="Polar residues" evidence="5">
    <location>
        <begin position="2589"/>
        <end position="2603"/>
    </location>
</feature>
<evidence type="ECO:0000313" key="8">
    <source>
        <dbReference type="EMBL" id="GBG25347.1"/>
    </source>
</evidence>
<feature type="region of interest" description="Disordered" evidence="5">
    <location>
        <begin position="2825"/>
        <end position="3164"/>
    </location>
</feature>